<comment type="caution">
    <text evidence="1">The sequence shown here is derived from an EMBL/GenBank/DDBJ whole genome shotgun (WGS) entry which is preliminary data.</text>
</comment>
<sequence>MSSDDKLATLVFRVLFSLVLAVVLATCMAVGDLNGMGVMDEKAPEQLGLNCKTTYNVVAGDTCFDIAQQFNLTLAELLAINPGINCDDL</sequence>
<organism evidence="1 2">
    <name type="scientific">Melastoma candidum</name>
    <dbReference type="NCBI Taxonomy" id="119954"/>
    <lineage>
        <taxon>Eukaryota</taxon>
        <taxon>Viridiplantae</taxon>
        <taxon>Streptophyta</taxon>
        <taxon>Embryophyta</taxon>
        <taxon>Tracheophyta</taxon>
        <taxon>Spermatophyta</taxon>
        <taxon>Magnoliopsida</taxon>
        <taxon>eudicotyledons</taxon>
        <taxon>Gunneridae</taxon>
        <taxon>Pentapetalae</taxon>
        <taxon>rosids</taxon>
        <taxon>malvids</taxon>
        <taxon>Myrtales</taxon>
        <taxon>Melastomataceae</taxon>
        <taxon>Melastomatoideae</taxon>
        <taxon>Melastomateae</taxon>
        <taxon>Melastoma</taxon>
    </lineage>
</organism>
<evidence type="ECO:0000313" key="1">
    <source>
        <dbReference type="EMBL" id="KAI4371691.1"/>
    </source>
</evidence>
<gene>
    <name evidence="1" type="ORF">MLD38_010014</name>
</gene>
<name>A0ACB9R1K3_9MYRT</name>
<protein>
    <submittedName>
        <fullName evidence="1">Uncharacterized protein</fullName>
    </submittedName>
</protein>
<dbReference type="EMBL" id="CM042883">
    <property type="protein sequence ID" value="KAI4371691.1"/>
    <property type="molecule type" value="Genomic_DNA"/>
</dbReference>
<proteinExistence type="predicted"/>
<dbReference type="Proteomes" id="UP001057402">
    <property type="component" value="Chromosome 4"/>
</dbReference>
<keyword evidence="2" id="KW-1185">Reference proteome</keyword>
<evidence type="ECO:0000313" key="2">
    <source>
        <dbReference type="Proteomes" id="UP001057402"/>
    </source>
</evidence>
<accession>A0ACB9R1K3</accession>
<reference evidence="2" key="1">
    <citation type="journal article" date="2023" name="Front. Plant Sci.">
        <title>Chromosomal-level genome assembly of Melastoma candidum provides insights into trichome evolution.</title>
        <authorList>
            <person name="Zhong Y."/>
            <person name="Wu W."/>
            <person name="Sun C."/>
            <person name="Zou P."/>
            <person name="Liu Y."/>
            <person name="Dai S."/>
            <person name="Zhou R."/>
        </authorList>
    </citation>
    <scope>NUCLEOTIDE SEQUENCE [LARGE SCALE GENOMIC DNA]</scope>
</reference>